<dbReference type="AlphaFoldDB" id="A0A077ZTU3"/>
<reference evidence="2 3" key="1">
    <citation type="submission" date="2014-06" db="EMBL/GenBank/DDBJ databases">
        <authorList>
            <person name="Swart Estienne"/>
        </authorList>
    </citation>
    <scope>NUCLEOTIDE SEQUENCE [LARGE SCALE GENOMIC DNA]</scope>
    <source>
        <strain evidence="2 3">130c</strain>
    </source>
</reference>
<feature type="region of interest" description="Disordered" evidence="1">
    <location>
        <begin position="622"/>
        <end position="652"/>
    </location>
</feature>
<feature type="region of interest" description="Disordered" evidence="1">
    <location>
        <begin position="238"/>
        <end position="323"/>
    </location>
</feature>
<evidence type="ECO:0000313" key="2">
    <source>
        <dbReference type="EMBL" id="CDW72745.1"/>
    </source>
</evidence>
<organism evidence="2 3">
    <name type="scientific">Stylonychia lemnae</name>
    <name type="common">Ciliate</name>
    <dbReference type="NCBI Taxonomy" id="5949"/>
    <lineage>
        <taxon>Eukaryota</taxon>
        <taxon>Sar</taxon>
        <taxon>Alveolata</taxon>
        <taxon>Ciliophora</taxon>
        <taxon>Intramacronucleata</taxon>
        <taxon>Spirotrichea</taxon>
        <taxon>Stichotrichia</taxon>
        <taxon>Sporadotrichida</taxon>
        <taxon>Oxytrichidae</taxon>
        <taxon>Stylonychinae</taxon>
        <taxon>Stylonychia</taxon>
    </lineage>
</organism>
<gene>
    <name evidence="2" type="primary">Contig16913.g18015</name>
    <name evidence="2" type="ORF">STYLEM_1709</name>
</gene>
<feature type="compositionally biased region" description="Low complexity" evidence="1">
    <location>
        <begin position="622"/>
        <end position="644"/>
    </location>
</feature>
<dbReference type="Proteomes" id="UP000039865">
    <property type="component" value="Unassembled WGS sequence"/>
</dbReference>
<dbReference type="EMBL" id="CCKQ01001636">
    <property type="protein sequence ID" value="CDW72745.1"/>
    <property type="molecule type" value="Genomic_DNA"/>
</dbReference>
<evidence type="ECO:0000313" key="3">
    <source>
        <dbReference type="Proteomes" id="UP000039865"/>
    </source>
</evidence>
<accession>A0A077ZTU3</accession>
<name>A0A077ZTU3_STYLE</name>
<keyword evidence="3" id="KW-1185">Reference proteome</keyword>
<feature type="compositionally biased region" description="Polar residues" evidence="1">
    <location>
        <begin position="284"/>
        <end position="323"/>
    </location>
</feature>
<feature type="compositionally biased region" description="Low complexity" evidence="1">
    <location>
        <begin position="238"/>
        <end position="267"/>
    </location>
</feature>
<proteinExistence type="predicted"/>
<feature type="region of interest" description="Disordered" evidence="1">
    <location>
        <begin position="554"/>
        <end position="578"/>
    </location>
</feature>
<evidence type="ECO:0000256" key="1">
    <source>
        <dbReference type="SAM" id="MobiDB-lite"/>
    </source>
</evidence>
<protein>
    <submittedName>
        <fullName evidence="2">Uncharacterized protein</fullName>
    </submittedName>
</protein>
<feature type="compositionally biased region" description="Polar residues" evidence="1">
    <location>
        <begin position="554"/>
        <end position="571"/>
    </location>
</feature>
<sequence>MNNERIKELAMHIANIRDDDDIKLESLLEVVKILEERIIGQEVILKLLEIKGTQKLLNSLTHNNSSKRKLAGKLLCELVFQNEANQEKICELCDFNPVNGSVMLNLTIPAKFYNRIQQILEQLRDPRKLQGLADRNQKFWSYPKFEASQINQQQQQQQLQQQKVQYQYGDKSRSNNKYNIGTGGMQGDEYEDELNQIIKYDTQRFDTQFPDPAEYLFGFFVVPAQVLGANGSNYNQGSLNQSVSSNNRNQSFGRNSSSTRRASNNINKQVNAGSTISKDKHNTIIVNPRSQGSDAKNSSKTRTDSRQNQYSGQKIINQNQGVKGSFNQSQKVHVIQGMKEPSSLNASPVKINFRDSAKDGRQNVTEASQKSIQQKSLIAFESMEASQIKKQKISLNLNLDLCKFSTANGSIQNNQQSFLKSAGSGSESATQIMNQLNTLAKKKMSNNYGAHDNDYMVQDSGGNNQNVLHVPRRNGFGPTILETEETGFSAVEEEVKSNQMVNRPTVYAGMQAKGDKTTSQNDGSDAYSDLINKYVDHSIDSTNVNMIDQFYHSQSNTSSKRNSNVPPVQNNRKPHSKPQQIIHHNNVNNLHLSNDSAGKLFIREDIQLYPLTAKEKIKVVQQQNMNSGRSSQRNQSNGSSQGSNASKHQKNKFSHDLQNLNLVSHNYNRNVPSQSALSQSQMTPENMTRHVKSVYGNNSQQDSLSKQKTSANKIQSIVQRNQYQQNNYKTGTLDLSSNLNTNTNHLQNTINFKPAQNRIHQQLSTKKNNPQSLQNSINHTQVLNNNSSNGNGVAVNNMSYYNQNNMSIGLNNTQNSSLLMALGHQQQMQNSRKHKDSVTSGSGNNINSSSYMMQNNNHLHHKQNHNVSGSSFNATTVVNIKDIDKRLLNLMKTMGN</sequence>
<dbReference type="InParanoid" id="A0A077ZTU3"/>